<dbReference type="InterPro" id="IPR003841">
    <property type="entry name" value="Na/Pi_transpt"/>
</dbReference>
<feature type="transmembrane region" description="Helical" evidence="6">
    <location>
        <begin position="81"/>
        <end position="101"/>
    </location>
</feature>
<feature type="transmembrane region" description="Helical" evidence="6">
    <location>
        <begin position="316"/>
        <end position="337"/>
    </location>
</feature>
<dbReference type="EMBL" id="MAAO01000002">
    <property type="protein sequence ID" value="OUR99499.1"/>
    <property type="molecule type" value="Genomic_DNA"/>
</dbReference>
<evidence type="ECO:0000256" key="4">
    <source>
        <dbReference type="ARBA" id="ARBA00022989"/>
    </source>
</evidence>
<keyword evidence="4 6" id="KW-1133">Transmembrane helix</keyword>
<feature type="transmembrane region" description="Helical" evidence="6">
    <location>
        <begin position="288"/>
        <end position="309"/>
    </location>
</feature>
<feature type="transmembrane region" description="Helical" evidence="6">
    <location>
        <begin position="357"/>
        <end position="379"/>
    </location>
</feature>
<dbReference type="Pfam" id="PF02690">
    <property type="entry name" value="Na_Pi_cotrans"/>
    <property type="match status" value="2"/>
</dbReference>
<dbReference type="GO" id="GO:0005436">
    <property type="term" value="F:sodium:phosphate symporter activity"/>
    <property type="evidence" value="ECO:0007669"/>
    <property type="project" value="InterPro"/>
</dbReference>
<proteinExistence type="predicted"/>
<evidence type="ECO:0000256" key="1">
    <source>
        <dbReference type="ARBA" id="ARBA00004651"/>
    </source>
</evidence>
<feature type="transmembrane region" description="Helical" evidence="6">
    <location>
        <begin position="251"/>
        <end position="276"/>
    </location>
</feature>
<feature type="transmembrane region" description="Helical" evidence="6">
    <location>
        <begin position="141"/>
        <end position="160"/>
    </location>
</feature>
<feature type="transmembrane region" description="Helical" evidence="6">
    <location>
        <begin position="207"/>
        <end position="230"/>
    </location>
</feature>
<protein>
    <submittedName>
        <fullName evidence="7">Uncharacterized protein</fullName>
    </submittedName>
</protein>
<evidence type="ECO:0000256" key="3">
    <source>
        <dbReference type="ARBA" id="ARBA00022692"/>
    </source>
</evidence>
<evidence type="ECO:0000256" key="6">
    <source>
        <dbReference type="SAM" id="Phobius"/>
    </source>
</evidence>
<keyword evidence="2" id="KW-1003">Cell membrane</keyword>
<dbReference type="NCBIfam" id="NF037997">
    <property type="entry name" value="Na_Pi_symport"/>
    <property type="match status" value="2"/>
</dbReference>
<sequence length="381" mass="40567">MKDFKESLSQLHNQQIRDLVKRISCVFILLYFFLIGVKCFSSGLQLMGGDFALTLFSMTGMPLVSLMIGMLATVLLQSSSVTTSIIVGLVSAGTISVEGAVPMMMGSNLGTSVTNTLVSLGYASDTGNFKKAFAAATVHDFFNILSVIILLPLEIFTGFIEKAATYMSSILYGSVSGINYQSPIKAIINPPVKAIKNFALENIDGQYAGFAMIGFAGIIIIISLGTIVRTMKTLIENHKTELVNKLLTKSAYGAILFGAIITVAVQSSSITTSLLIPMAGSGLLTVSAIYPITIGANIGTTVTALMAALAGNMAGLTIALVHLLFNVFGGLIFFPILKMRQLPILLANKLAESIEKTRMLVFAYVGIIFFALPIGIIFVGR</sequence>
<evidence type="ECO:0000313" key="8">
    <source>
        <dbReference type="Proteomes" id="UP000196531"/>
    </source>
</evidence>
<dbReference type="PANTHER" id="PTHR10010">
    <property type="entry name" value="SOLUTE CARRIER FAMILY 34 SODIUM PHOSPHATE , MEMBER 2-RELATED"/>
    <property type="match status" value="1"/>
</dbReference>
<name>A0A1Y5FBQ4_9BACT</name>
<comment type="subcellular location">
    <subcellularLocation>
        <location evidence="1">Cell membrane</location>
        <topology evidence="1">Multi-pass membrane protein</topology>
    </subcellularLocation>
</comment>
<feature type="transmembrane region" description="Helical" evidence="6">
    <location>
        <begin position="20"/>
        <end position="40"/>
    </location>
</feature>
<feature type="transmembrane region" description="Helical" evidence="6">
    <location>
        <begin position="52"/>
        <end position="75"/>
    </location>
</feature>
<gene>
    <name evidence="7" type="ORF">A9Q84_00330</name>
</gene>
<dbReference type="GO" id="GO:0005886">
    <property type="term" value="C:plasma membrane"/>
    <property type="evidence" value="ECO:0007669"/>
    <property type="project" value="UniProtKB-SubCell"/>
</dbReference>
<dbReference type="PANTHER" id="PTHR10010:SF46">
    <property type="entry name" value="SODIUM-DEPENDENT PHOSPHATE TRANSPORT PROTEIN 2B"/>
    <property type="match status" value="1"/>
</dbReference>
<evidence type="ECO:0000256" key="5">
    <source>
        <dbReference type="ARBA" id="ARBA00023136"/>
    </source>
</evidence>
<dbReference type="GO" id="GO:0044341">
    <property type="term" value="P:sodium-dependent phosphate transport"/>
    <property type="evidence" value="ECO:0007669"/>
    <property type="project" value="InterPro"/>
</dbReference>
<organism evidence="7 8">
    <name type="scientific">Halobacteriovorax marinus</name>
    <dbReference type="NCBI Taxonomy" id="97084"/>
    <lineage>
        <taxon>Bacteria</taxon>
        <taxon>Pseudomonadati</taxon>
        <taxon>Bdellovibrionota</taxon>
        <taxon>Bacteriovoracia</taxon>
        <taxon>Bacteriovoracales</taxon>
        <taxon>Halobacteriovoraceae</taxon>
        <taxon>Halobacteriovorax</taxon>
    </lineage>
</organism>
<keyword evidence="3 6" id="KW-0812">Transmembrane</keyword>
<accession>A0A1Y5FBQ4</accession>
<reference evidence="8" key="1">
    <citation type="journal article" date="2017" name="Proc. Natl. Acad. Sci. U.S.A.">
        <title>Simulation of Deepwater Horizon oil plume reveals substrate specialization within a complex community of hydrocarbon-degraders.</title>
        <authorList>
            <person name="Hu P."/>
            <person name="Dubinsky E.A."/>
            <person name="Probst A.J."/>
            <person name="Wang J."/>
            <person name="Sieber C.M.K."/>
            <person name="Tom L.M."/>
            <person name="Gardinali P."/>
            <person name="Banfield J.F."/>
            <person name="Atlas R.M."/>
            <person name="Andersen G.L."/>
        </authorList>
    </citation>
    <scope>NUCLEOTIDE SEQUENCE [LARGE SCALE GENOMIC DNA]</scope>
</reference>
<evidence type="ECO:0000256" key="2">
    <source>
        <dbReference type="ARBA" id="ARBA00022475"/>
    </source>
</evidence>
<dbReference type="AlphaFoldDB" id="A0A1Y5FBQ4"/>
<dbReference type="Proteomes" id="UP000196531">
    <property type="component" value="Unassembled WGS sequence"/>
</dbReference>
<keyword evidence="5 6" id="KW-0472">Membrane</keyword>
<comment type="caution">
    <text evidence="7">The sequence shown here is derived from an EMBL/GenBank/DDBJ whole genome shotgun (WGS) entry which is preliminary data.</text>
</comment>
<evidence type="ECO:0000313" key="7">
    <source>
        <dbReference type="EMBL" id="OUR99499.1"/>
    </source>
</evidence>